<dbReference type="Proteomes" id="UP000647133">
    <property type="component" value="Unassembled WGS sequence"/>
</dbReference>
<sequence length="795" mass="92163">MDLKSLWKNTEYTFGLSNDLSFQPLINWWEQKVKEGDLYTPQVQRFLEDIKKYPILNQDKIDVKALQEDKEAYAFIVQCIFPVSLNLSRQLFLMSKPFEFDIIYSSRLFQEMFSSLRDSPACFIEAKQTEMYYSKLFHAYQVILKKFYSIEIEESNSLIYKMININGIDKYYYLEINVDFVDAEALMELPSKETIMNSCSGTTPCMNDFNRLQQVLPLDKFKFNGFSIGFLKDFTETESIAELNTALLNDHDFASPKFLETIERSVKSLLGNAKIKVGIAAFQKFQDKFLISEKRLANSYLIRQICQMDCDKNYESAINFLSTISAPIFLNEFDECPEANSSYKTIKQLGIEEIIILPLQYGDSPVGVLEICSEEKGILNNMMLSKLKNINQPLAMALQKNSKQFEYEVQKVIRKNYTAIQPSIEWKFLDVAVQNILDQENGKNSKLQPVIFDDVYPLYAAVDIRNSSATRVESIQKDLQQQLKLGSDIISQALESHYLPVLEKMKFKIGQMLQDIQLILISEDESKINQFLLDELEPLFKHLKKVQPELEPLVNDYFSTMDAELGILYENRKAFEDSLSIINQAIGQHIEQAQVQAQKMFPHYFEKYKTDGIDYNIYIGQSLVKDRMFDPIYLKNLKLWQLTTLCESAFLSQSLKSKLPIPLETTQLLLVHSAPLSISFRMDERKFDVEGAYNIRYEIMKKRIDKALILNSKERLTQPGTIAIIYTQPKEAEEYLDYIYYLQNKGLLGDKVEQLDLEDLQGVNGLKALRINLADIPYSDYPNKQKDKIKTDNQK</sequence>
<reference evidence="1 2" key="1">
    <citation type="submission" date="2020-09" db="EMBL/GenBank/DDBJ databases">
        <title>Echinicola sp. CAU 1574 isolated from sand of Sido Beach.</title>
        <authorList>
            <person name="Kim W."/>
        </authorList>
    </citation>
    <scope>NUCLEOTIDE SEQUENCE [LARGE SCALE GENOMIC DNA]</scope>
    <source>
        <strain evidence="1 2">CAU 1574</strain>
    </source>
</reference>
<organism evidence="1 2">
    <name type="scientific">Echinicola arenosa</name>
    <dbReference type="NCBI Taxonomy" id="2774144"/>
    <lineage>
        <taxon>Bacteria</taxon>
        <taxon>Pseudomonadati</taxon>
        <taxon>Bacteroidota</taxon>
        <taxon>Cytophagia</taxon>
        <taxon>Cytophagales</taxon>
        <taxon>Cyclobacteriaceae</taxon>
        <taxon>Echinicola</taxon>
    </lineage>
</organism>
<proteinExistence type="predicted"/>
<name>A0ABR9ALY1_9BACT</name>
<gene>
    <name evidence="1" type="ORF">IFO69_11330</name>
</gene>
<evidence type="ECO:0008006" key="3">
    <source>
        <dbReference type="Google" id="ProtNLM"/>
    </source>
</evidence>
<evidence type="ECO:0000313" key="1">
    <source>
        <dbReference type="EMBL" id="MBD8489336.1"/>
    </source>
</evidence>
<dbReference type="EMBL" id="JACYTQ010000003">
    <property type="protein sequence ID" value="MBD8489336.1"/>
    <property type="molecule type" value="Genomic_DNA"/>
</dbReference>
<keyword evidence="2" id="KW-1185">Reference proteome</keyword>
<accession>A0ABR9ALY1</accession>
<evidence type="ECO:0000313" key="2">
    <source>
        <dbReference type="Proteomes" id="UP000647133"/>
    </source>
</evidence>
<dbReference type="RefSeq" id="WP_192010214.1">
    <property type="nucleotide sequence ID" value="NZ_JACYTQ010000003.1"/>
</dbReference>
<comment type="caution">
    <text evidence="1">The sequence shown here is derived from an EMBL/GenBank/DDBJ whole genome shotgun (WGS) entry which is preliminary data.</text>
</comment>
<protein>
    <recommendedName>
        <fullName evidence="3">GAF domain-containing protein</fullName>
    </recommendedName>
</protein>